<dbReference type="Pfam" id="PF04773">
    <property type="entry name" value="FecR"/>
    <property type="match status" value="1"/>
</dbReference>
<gene>
    <name evidence="4" type="ORF">DFQ12_0243</name>
</gene>
<organism evidence="4 5">
    <name type="scientific">Sphingobacterium detergens</name>
    <dbReference type="NCBI Taxonomy" id="1145106"/>
    <lineage>
        <taxon>Bacteria</taxon>
        <taxon>Pseudomonadati</taxon>
        <taxon>Bacteroidota</taxon>
        <taxon>Sphingobacteriia</taxon>
        <taxon>Sphingobacteriales</taxon>
        <taxon>Sphingobacteriaceae</taxon>
        <taxon>Sphingobacterium</taxon>
    </lineage>
</organism>
<dbReference type="InterPro" id="IPR012373">
    <property type="entry name" value="Ferrdict_sens_TM"/>
</dbReference>
<dbReference type="PANTHER" id="PTHR30273:SF2">
    <property type="entry name" value="PROTEIN FECR"/>
    <property type="match status" value="1"/>
</dbReference>
<sequence>MNSKIFKDLLQRYVAEKTTTEENRKIERFILKRGFENKLQWESELHKEGTKDRMRSYIFDQIAIKASRKKIKLIQTLSIAASLIFLIGLGAFYFNKKNEFSQDKQIIAKSVNESYQDVTIKSSTGDIEVLGGIKELDLRQTNFNKQHTIGPNTVNTIHVPSQHQFNVVLMDGTKVWLNAGSSLSYPTRFEATDRNVILDGEAYFEVVSNPVKPFLVNARNSQIIVTGTKFNLKAYASEPHITTSLFEGHVAFKNGKELYPLTPGHQLISDKRNNTIQTGTVERDQVLAWKNGYFVFNDLDLVSVMQHVAKWYNISVTAPNRKSIKRIQGTFPITGSLDDLLRDLERLSGVKFIRKGKEVQVIY</sequence>
<dbReference type="PANTHER" id="PTHR30273">
    <property type="entry name" value="PERIPLASMIC SIGNAL SENSOR AND SIGMA FACTOR ACTIVATOR FECR-RELATED"/>
    <property type="match status" value="1"/>
</dbReference>
<feature type="domain" description="Protein FecR C-terminal" evidence="3">
    <location>
        <begin position="293"/>
        <end position="360"/>
    </location>
</feature>
<keyword evidence="5" id="KW-1185">Reference proteome</keyword>
<dbReference type="InterPro" id="IPR006860">
    <property type="entry name" value="FecR"/>
</dbReference>
<reference evidence="4 5" key="1">
    <citation type="submission" date="2018-09" db="EMBL/GenBank/DDBJ databases">
        <title>Genomic Encyclopedia of Type Strains, Phase III (KMG-III): the genomes of soil and plant-associated and newly described type strains.</title>
        <authorList>
            <person name="Whitman W."/>
        </authorList>
    </citation>
    <scope>NUCLEOTIDE SEQUENCE [LARGE SCALE GENOMIC DNA]</scope>
    <source>
        <strain evidence="4 5">CECT 7938</strain>
    </source>
</reference>
<protein>
    <submittedName>
        <fullName evidence="4">FecR family protein</fullName>
    </submittedName>
</protein>
<evidence type="ECO:0000256" key="1">
    <source>
        <dbReference type="SAM" id="Phobius"/>
    </source>
</evidence>
<dbReference type="AlphaFoldDB" id="A0A420BFD0"/>
<evidence type="ECO:0000259" key="2">
    <source>
        <dbReference type="Pfam" id="PF04773"/>
    </source>
</evidence>
<accession>A0A420BFD0</accession>
<comment type="caution">
    <text evidence="4">The sequence shown here is derived from an EMBL/GenBank/DDBJ whole genome shotgun (WGS) entry which is preliminary data.</text>
</comment>
<dbReference type="EMBL" id="RAPY01000001">
    <property type="protein sequence ID" value="RKE55412.1"/>
    <property type="molecule type" value="Genomic_DNA"/>
</dbReference>
<keyword evidence="1" id="KW-0812">Transmembrane</keyword>
<evidence type="ECO:0000313" key="5">
    <source>
        <dbReference type="Proteomes" id="UP000286246"/>
    </source>
</evidence>
<proteinExistence type="predicted"/>
<dbReference type="GO" id="GO:0016989">
    <property type="term" value="F:sigma factor antagonist activity"/>
    <property type="evidence" value="ECO:0007669"/>
    <property type="project" value="TreeGrafter"/>
</dbReference>
<name>A0A420BFD0_SPHD1</name>
<dbReference type="InterPro" id="IPR032508">
    <property type="entry name" value="FecR_C"/>
</dbReference>
<dbReference type="RefSeq" id="WP_120257197.1">
    <property type="nucleotide sequence ID" value="NZ_RAPY01000001.1"/>
</dbReference>
<keyword evidence="1" id="KW-0472">Membrane</keyword>
<evidence type="ECO:0000259" key="3">
    <source>
        <dbReference type="Pfam" id="PF16344"/>
    </source>
</evidence>
<dbReference type="Pfam" id="PF16344">
    <property type="entry name" value="FecR_C"/>
    <property type="match status" value="1"/>
</dbReference>
<keyword evidence="1" id="KW-1133">Transmembrane helix</keyword>
<feature type="transmembrane region" description="Helical" evidence="1">
    <location>
        <begin position="73"/>
        <end position="94"/>
    </location>
</feature>
<feature type="domain" description="FecR protein" evidence="2">
    <location>
        <begin position="156"/>
        <end position="250"/>
    </location>
</feature>
<dbReference type="OrthoDB" id="1099963at2"/>
<evidence type="ECO:0000313" key="4">
    <source>
        <dbReference type="EMBL" id="RKE55412.1"/>
    </source>
</evidence>
<dbReference type="Gene3D" id="2.60.120.1440">
    <property type="match status" value="1"/>
</dbReference>
<dbReference type="Gene3D" id="3.55.50.30">
    <property type="match status" value="1"/>
</dbReference>
<dbReference type="Proteomes" id="UP000286246">
    <property type="component" value="Unassembled WGS sequence"/>
</dbReference>